<dbReference type="RefSeq" id="WP_377188022.1">
    <property type="nucleotide sequence ID" value="NZ_JBHUPD010000003.1"/>
</dbReference>
<comment type="caution">
    <text evidence="1">The sequence shown here is derived from an EMBL/GenBank/DDBJ whole genome shotgun (WGS) entry which is preliminary data.</text>
</comment>
<reference evidence="2" key="1">
    <citation type="journal article" date="2019" name="Int. J. Syst. Evol. Microbiol.">
        <title>The Global Catalogue of Microorganisms (GCM) 10K type strain sequencing project: providing services to taxonomists for standard genome sequencing and annotation.</title>
        <authorList>
            <consortium name="The Broad Institute Genomics Platform"/>
            <consortium name="The Broad Institute Genome Sequencing Center for Infectious Disease"/>
            <person name="Wu L."/>
            <person name="Ma J."/>
        </authorList>
    </citation>
    <scope>NUCLEOTIDE SEQUENCE [LARGE SCALE GENOMIC DNA]</scope>
    <source>
        <strain evidence="2">KCTC 22437</strain>
    </source>
</reference>
<dbReference type="InterPro" id="IPR021505">
    <property type="entry name" value="Phage_B3_Orf6"/>
</dbReference>
<dbReference type="Pfam" id="PF11363">
    <property type="entry name" value="DUF3164"/>
    <property type="match status" value="1"/>
</dbReference>
<evidence type="ECO:0000313" key="2">
    <source>
        <dbReference type="Proteomes" id="UP001597557"/>
    </source>
</evidence>
<keyword evidence="2" id="KW-1185">Reference proteome</keyword>
<organism evidence="1 2">
    <name type="scientific">Mucilaginibacter ximonensis</name>
    <dbReference type="NCBI Taxonomy" id="538021"/>
    <lineage>
        <taxon>Bacteria</taxon>
        <taxon>Pseudomonadati</taxon>
        <taxon>Bacteroidota</taxon>
        <taxon>Sphingobacteriia</taxon>
        <taxon>Sphingobacteriales</taxon>
        <taxon>Sphingobacteriaceae</taxon>
        <taxon>Mucilaginibacter</taxon>
    </lineage>
</organism>
<gene>
    <name evidence="1" type="ORF">ACFS5N_16425</name>
</gene>
<sequence>MNLQTLTPEEKKTLLNELAAEQKAAKKKKVDDREALKTLMDEAVVELAPICADFGQKQEEIIQTVFNRFASVIALKKETYGFDEKQSSHTFTARDGKAQIIIGYNEIIGFDNTVDVGLQKIHEFISSLSVDDANREKLQKIISTLTKKNKKGDLNPTKVIALSELKAEMDNDLFTEGVEIVEQSQFKTRTTMYVRGYYRKQVQDGREISMSFSITA</sequence>
<accession>A0ABW5YGQ1</accession>
<name>A0ABW5YGQ1_9SPHI</name>
<protein>
    <submittedName>
        <fullName evidence="1">DUF3164 family protein</fullName>
    </submittedName>
</protein>
<dbReference type="Proteomes" id="UP001597557">
    <property type="component" value="Unassembled WGS sequence"/>
</dbReference>
<proteinExistence type="predicted"/>
<evidence type="ECO:0000313" key="1">
    <source>
        <dbReference type="EMBL" id="MFD2874070.1"/>
    </source>
</evidence>
<dbReference type="EMBL" id="JBHUPD010000003">
    <property type="protein sequence ID" value="MFD2874070.1"/>
    <property type="molecule type" value="Genomic_DNA"/>
</dbReference>